<dbReference type="InterPro" id="IPR046373">
    <property type="entry name" value="Acyl-CoA_Oxase/DH_mid-dom_sf"/>
</dbReference>
<dbReference type="PANTHER" id="PTHR43884:SF20">
    <property type="entry name" value="ACYL-COA DEHYDROGENASE FADE28"/>
    <property type="match status" value="1"/>
</dbReference>
<protein>
    <submittedName>
        <fullName evidence="8">Acyl-CoA dehydrogenase</fullName>
    </submittedName>
</protein>
<keyword evidence="5" id="KW-0560">Oxidoreductase</keyword>
<evidence type="ECO:0000256" key="1">
    <source>
        <dbReference type="ARBA" id="ARBA00001974"/>
    </source>
</evidence>
<evidence type="ECO:0000259" key="6">
    <source>
        <dbReference type="Pfam" id="PF00441"/>
    </source>
</evidence>
<dbReference type="Pfam" id="PF00441">
    <property type="entry name" value="Acyl-CoA_dh_1"/>
    <property type="match status" value="1"/>
</dbReference>
<feature type="domain" description="Acyl-CoA dehydrogenase/oxidase N-terminal" evidence="7">
    <location>
        <begin position="7"/>
        <end position="105"/>
    </location>
</feature>
<evidence type="ECO:0000256" key="2">
    <source>
        <dbReference type="ARBA" id="ARBA00009347"/>
    </source>
</evidence>
<sequence>MDFQLNDDQRAFADTAQQLFADFCGDDALRAHDASDQPFMQALWQQCVATGLHSMLVPEEHGGLGLGMTELMAVLEQQGRALALVPLWEQQLAATALAYFAPAVLGQPVLQAALAGAPLALSLTALAVPAGSALRLRAGARGWQLQGLAPAVALGQEATHAVVAASLHGSAEGGTRLVLVDLQQAGVRRVAGRTQHHLAVADLHFDDLELPPEAVLAPAAAGWLEPRAIACLAALQMGVTQQQLRRTVDYVSERKQFDRVIGSFQLVAGQMADGHIALEALRSSVWQLVYRLDAGLGAAPQAWATRALANDTGHRVGHMAQHVHGGIGVDISYPIHRFLYWSRALNAVLGGTEHQLARLGDWLADNDNLGWKYDFAEDTLHDAAL</sequence>
<dbReference type="EMBL" id="QFZK01000010">
    <property type="protein sequence ID" value="RFO96002.1"/>
    <property type="molecule type" value="Genomic_DNA"/>
</dbReference>
<dbReference type="SUPFAM" id="SSF47203">
    <property type="entry name" value="Acyl-CoA dehydrogenase C-terminal domain-like"/>
    <property type="match status" value="1"/>
</dbReference>
<dbReference type="Gene3D" id="1.10.540.10">
    <property type="entry name" value="Acyl-CoA dehydrogenase/oxidase, N-terminal domain"/>
    <property type="match status" value="1"/>
</dbReference>
<dbReference type="InterPro" id="IPR009100">
    <property type="entry name" value="AcylCoA_DH/oxidase_NM_dom_sf"/>
</dbReference>
<dbReference type="Proteomes" id="UP000260665">
    <property type="component" value="Unassembled WGS sequence"/>
</dbReference>
<keyword evidence="3" id="KW-0285">Flavoprotein</keyword>
<evidence type="ECO:0000256" key="4">
    <source>
        <dbReference type="ARBA" id="ARBA00022827"/>
    </source>
</evidence>
<feature type="domain" description="Acyl-CoA dehydrogenase/oxidase C-terminal" evidence="6">
    <location>
        <begin position="231"/>
        <end position="362"/>
    </location>
</feature>
<evidence type="ECO:0000313" key="8">
    <source>
        <dbReference type="EMBL" id="RFO96002.1"/>
    </source>
</evidence>
<reference evidence="8 9" key="1">
    <citation type="submission" date="2018-05" db="EMBL/GenBank/DDBJ databases">
        <title>Rhodoferax soyangensis sp.nov., isolated from an oligotrophic freshwater lake.</title>
        <authorList>
            <person name="Park M."/>
        </authorList>
    </citation>
    <scope>NUCLEOTIDE SEQUENCE [LARGE SCALE GENOMIC DNA]</scope>
    <source>
        <strain evidence="8 9">IMCC26218</strain>
    </source>
</reference>
<proteinExistence type="inferred from homology"/>
<dbReference type="SUPFAM" id="SSF56645">
    <property type="entry name" value="Acyl-CoA dehydrogenase NM domain-like"/>
    <property type="match status" value="1"/>
</dbReference>
<dbReference type="RefSeq" id="WP_117178577.1">
    <property type="nucleotide sequence ID" value="NZ_QFZK01000010.1"/>
</dbReference>
<evidence type="ECO:0000259" key="7">
    <source>
        <dbReference type="Pfam" id="PF02771"/>
    </source>
</evidence>
<dbReference type="Pfam" id="PF02771">
    <property type="entry name" value="Acyl-CoA_dh_N"/>
    <property type="match status" value="1"/>
</dbReference>
<keyword evidence="9" id="KW-1185">Reference proteome</keyword>
<evidence type="ECO:0000256" key="5">
    <source>
        <dbReference type="ARBA" id="ARBA00023002"/>
    </source>
</evidence>
<comment type="caution">
    <text evidence="8">The sequence shown here is derived from an EMBL/GenBank/DDBJ whole genome shotgun (WGS) entry which is preliminary data.</text>
</comment>
<dbReference type="GO" id="GO:0003995">
    <property type="term" value="F:acyl-CoA dehydrogenase activity"/>
    <property type="evidence" value="ECO:0007669"/>
    <property type="project" value="TreeGrafter"/>
</dbReference>
<dbReference type="InterPro" id="IPR036250">
    <property type="entry name" value="AcylCo_DH-like_C"/>
</dbReference>
<comment type="cofactor">
    <cofactor evidence="1">
        <name>FAD</name>
        <dbReference type="ChEBI" id="CHEBI:57692"/>
    </cofactor>
</comment>
<dbReference type="InterPro" id="IPR013786">
    <property type="entry name" value="AcylCoA_DH/ox_N"/>
</dbReference>
<dbReference type="AlphaFoldDB" id="A0A3E1RAD8"/>
<dbReference type="InterPro" id="IPR009075">
    <property type="entry name" value="AcylCo_DH/oxidase_C"/>
</dbReference>
<dbReference type="Gene3D" id="2.40.110.10">
    <property type="entry name" value="Butyryl-CoA Dehydrogenase, subunit A, domain 2"/>
    <property type="match status" value="1"/>
</dbReference>
<dbReference type="Gene3D" id="1.20.140.10">
    <property type="entry name" value="Butyryl-CoA Dehydrogenase, subunit A, domain 3"/>
    <property type="match status" value="1"/>
</dbReference>
<dbReference type="PANTHER" id="PTHR43884">
    <property type="entry name" value="ACYL-COA DEHYDROGENASE"/>
    <property type="match status" value="1"/>
</dbReference>
<gene>
    <name evidence="8" type="ORF">DIC66_14855</name>
</gene>
<evidence type="ECO:0000313" key="9">
    <source>
        <dbReference type="Proteomes" id="UP000260665"/>
    </source>
</evidence>
<keyword evidence="4" id="KW-0274">FAD</keyword>
<dbReference type="GO" id="GO:0050660">
    <property type="term" value="F:flavin adenine dinucleotide binding"/>
    <property type="evidence" value="ECO:0007669"/>
    <property type="project" value="InterPro"/>
</dbReference>
<accession>A0A3E1RAD8</accession>
<dbReference type="InterPro" id="IPR037069">
    <property type="entry name" value="AcylCoA_DH/ox_N_sf"/>
</dbReference>
<comment type="similarity">
    <text evidence="2">Belongs to the acyl-CoA dehydrogenase family.</text>
</comment>
<name>A0A3E1RAD8_9BURK</name>
<evidence type="ECO:0000256" key="3">
    <source>
        <dbReference type="ARBA" id="ARBA00022630"/>
    </source>
</evidence>
<organism evidence="8 9">
    <name type="scientific">Rhodoferax lacus</name>
    <dbReference type="NCBI Taxonomy" id="2184758"/>
    <lineage>
        <taxon>Bacteria</taxon>
        <taxon>Pseudomonadati</taxon>
        <taxon>Pseudomonadota</taxon>
        <taxon>Betaproteobacteria</taxon>
        <taxon>Burkholderiales</taxon>
        <taxon>Comamonadaceae</taxon>
        <taxon>Rhodoferax</taxon>
    </lineage>
</organism>
<dbReference type="OrthoDB" id="8523432at2"/>